<dbReference type="RefSeq" id="WP_154686943.1">
    <property type="nucleotide sequence ID" value="NZ_JADKPO010000001.1"/>
</dbReference>
<organism evidence="4 5">
    <name type="scientific">Nocardioides agariphilus</name>
    <dbReference type="NCBI Taxonomy" id="433664"/>
    <lineage>
        <taxon>Bacteria</taxon>
        <taxon>Bacillati</taxon>
        <taxon>Actinomycetota</taxon>
        <taxon>Actinomycetes</taxon>
        <taxon>Propionibacteriales</taxon>
        <taxon>Nocardioidaceae</taxon>
        <taxon>Nocardioides</taxon>
    </lineage>
</organism>
<evidence type="ECO:0000259" key="3">
    <source>
        <dbReference type="PROSITE" id="PS51898"/>
    </source>
</evidence>
<proteinExistence type="predicted"/>
<dbReference type="InterPro" id="IPR011010">
    <property type="entry name" value="DNA_brk_join_enz"/>
</dbReference>
<evidence type="ECO:0000256" key="2">
    <source>
        <dbReference type="ARBA" id="ARBA00023172"/>
    </source>
</evidence>
<protein>
    <submittedName>
        <fullName evidence="4">Tyrosine-type recombinase/integrase</fullName>
    </submittedName>
</protein>
<dbReference type="Gene3D" id="1.10.443.10">
    <property type="entry name" value="Intergrase catalytic core"/>
    <property type="match status" value="1"/>
</dbReference>
<sequence length="338" mass="36516">MIDTTAEALAASLPTTISDSSALDLPDGLTVDDALRIAEAVASRLAESTRRVYGHGWRQWERWCSARQTSALPARPAMICAYLTERASEGALVPTLDLAIGAISYAHRSRGLDDPTLSEAVRQVRRGLRRIVGAAPRRQSRPLDTNDIRQILGPIDRTTAKGARDAAIILLGYASALRRSELAALDLADMESKPGGLLLHVRQSKTDQHAEGQVVAVACGQYADTDPLATLDAWLDCRGREAGPLFTSMRNKAVTDERVSGNAIARMLRNRARDAGLPAERITPHSLRAGHATTAAVAGVSLDRIAAQTRHKRLSTLLERYIRPAQALDLTSSRDLGL</sequence>
<keyword evidence="5" id="KW-1185">Reference proteome</keyword>
<reference evidence="4" key="1">
    <citation type="submission" date="2020-11" db="EMBL/GenBank/DDBJ databases">
        <title>Nocardioides cynanchi sp. nov., isolated from soil of rhizosphere of Cynanchum wilfordii.</title>
        <authorList>
            <person name="Lee J.-S."/>
            <person name="Suh M.K."/>
            <person name="Kim J.-S."/>
        </authorList>
    </citation>
    <scope>NUCLEOTIDE SEQUENCE</scope>
    <source>
        <strain evidence="4">KCTC 19276</strain>
    </source>
</reference>
<feature type="domain" description="Tyr recombinase" evidence="3">
    <location>
        <begin position="138"/>
        <end position="335"/>
    </location>
</feature>
<evidence type="ECO:0000256" key="1">
    <source>
        <dbReference type="ARBA" id="ARBA00023125"/>
    </source>
</evidence>
<dbReference type="PANTHER" id="PTHR34605">
    <property type="entry name" value="PHAGE_INTEGRASE DOMAIN-CONTAINING PROTEIN"/>
    <property type="match status" value="1"/>
</dbReference>
<dbReference type="SUPFAM" id="SSF47823">
    <property type="entry name" value="lambda integrase-like, N-terminal domain"/>
    <property type="match status" value="1"/>
</dbReference>
<accession>A0A930VF17</accession>
<evidence type="ECO:0000313" key="4">
    <source>
        <dbReference type="EMBL" id="MBF4766309.1"/>
    </source>
</evidence>
<dbReference type="InterPro" id="IPR010998">
    <property type="entry name" value="Integrase_recombinase_N"/>
</dbReference>
<dbReference type="GO" id="GO:0006310">
    <property type="term" value="P:DNA recombination"/>
    <property type="evidence" value="ECO:0007669"/>
    <property type="project" value="UniProtKB-KW"/>
</dbReference>
<dbReference type="InterPro" id="IPR002104">
    <property type="entry name" value="Integrase_catalytic"/>
</dbReference>
<dbReference type="EMBL" id="JADKPO010000001">
    <property type="protein sequence ID" value="MBF4766309.1"/>
    <property type="molecule type" value="Genomic_DNA"/>
</dbReference>
<dbReference type="InterPro" id="IPR052925">
    <property type="entry name" value="Phage_Integrase-like_Recomb"/>
</dbReference>
<dbReference type="Proteomes" id="UP000660668">
    <property type="component" value="Unassembled WGS sequence"/>
</dbReference>
<keyword evidence="2" id="KW-0233">DNA recombination</keyword>
<name>A0A930VF17_9ACTN</name>
<dbReference type="Gene3D" id="1.10.150.130">
    <property type="match status" value="1"/>
</dbReference>
<comment type="caution">
    <text evidence="4">The sequence shown here is derived from an EMBL/GenBank/DDBJ whole genome shotgun (WGS) entry which is preliminary data.</text>
</comment>
<dbReference type="PANTHER" id="PTHR34605:SF4">
    <property type="entry name" value="DNA ADENINE METHYLTRANSFERASE"/>
    <property type="match status" value="1"/>
</dbReference>
<evidence type="ECO:0000313" key="5">
    <source>
        <dbReference type="Proteomes" id="UP000660668"/>
    </source>
</evidence>
<dbReference type="InterPro" id="IPR013762">
    <property type="entry name" value="Integrase-like_cat_sf"/>
</dbReference>
<dbReference type="Pfam" id="PF00589">
    <property type="entry name" value="Phage_integrase"/>
    <property type="match status" value="1"/>
</dbReference>
<dbReference type="SUPFAM" id="SSF56349">
    <property type="entry name" value="DNA breaking-rejoining enzymes"/>
    <property type="match status" value="1"/>
</dbReference>
<dbReference type="AlphaFoldDB" id="A0A930VF17"/>
<dbReference type="GO" id="GO:0015074">
    <property type="term" value="P:DNA integration"/>
    <property type="evidence" value="ECO:0007669"/>
    <property type="project" value="InterPro"/>
</dbReference>
<dbReference type="GO" id="GO:0003677">
    <property type="term" value="F:DNA binding"/>
    <property type="evidence" value="ECO:0007669"/>
    <property type="project" value="UniProtKB-KW"/>
</dbReference>
<keyword evidence="1" id="KW-0238">DNA-binding</keyword>
<dbReference type="PROSITE" id="PS51898">
    <property type="entry name" value="TYR_RECOMBINASE"/>
    <property type="match status" value="1"/>
</dbReference>
<gene>
    <name evidence="4" type="ORF">ISU10_00845</name>
</gene>